<dbReference type="PANTHER" id="PTHR11811">
    <property type="entry name" value="6-PHOSPHOGLUCONATE DEHYDROGENASE"/>
    <property type="match status" value="1"/>
</dbReference>
<dbReference type="SUPFAM" id="SSF48179">
    <property type="entry name" value="6-phosphogluconate dehydrogenase C-terminal domain-like"/>
    <property type="match status" value="1"/>
</dbReference>
<dbReference type="HOGENOM" id="CLU_024540_0_0_9"/>
<dbReference type="InterPro" id="IPR004849">
    <property type="entry name" value="6DGDH_YqeC"/>
</dbReference>
<proteinExistence type="inferred from homology"/>
<keyword evidence="2 5" id="KW-0560">Oxidoreductase</keyword>
<reference evidence="6" key="1">
    <citation type="journal article" date="2015" name="Genome Announc.">
        <title>Whole-Genome Sequences of 80 Environmental and Clinical Isolates of Burkholderia pseudomallei.</title>
        <authorList>
            <person name="Johnson S.L."/>
            <person name="Baker A.L."/>
            <person name="Chain P.S."/>
            <person name="Currie B.J."/>
            <person name="Daligault H.E."/>
            <person name="Davenport K.W."/>
            <person name="Davis C.B."/>
            <person name="Inglis T.J."/>
            <person name="Kaestli M."/>
            <person name="Koren S."/>
            <person name="Mayo M."/>
            <person name="Merritt A.J."/>
            <person name="Price E.P."/>
            <person name="Sarovich D.S."/>
            <person name="Warner J."/>
            <person name="Rosovitz M.J."/>
        </authorList>
    </citation>
    <scope>NUCLEOTIDE SEQUENCE [LARGE SCALE GENOMIC DNA]</scope>
    <source>
        <strain evidence="6">DSM 2030</strain>
    </source>
</reference>
<dbReference type="KEGG" id="tki:TKV_c10780"/>
<dbReference type="SUPFAM" id="SSF51735">
    <property type="entry name" value="NAD(P)-binding Rossmann-fold domains"/>
    <property type="match status" value="1"/>
</dbReference>
<dbReference type="GO" id="GO:0006098">
    <property type="term" value="P:pentose-phosphate shunt"/>
    <property type="evidence" value="ECO:0007669"/>
    <property type="project" value="InterPro"/>
</dbReference>
<keyword evidence="3" id="KW-0311">Gluconate utilization</keyword>
<protein>
    <submittedName>
        <fullName evidence="5">6-phosphogluconate dehydrogenase, decarboxylating</fullName>
        <ecNumber evidence="5">1.1.1.44</ecNumber>
    </submittedName>
</protein>
<dbReference type="eggNOG" id="COG1023">
    <property type="taxonomic scope" value="Bacteria"/>
</dbReference>
<evidence type="ECO:0000256" key="3">
    <source>
        <dbReference type="ARBA" id="ARBA00023064"/>
    </source>
</evidence>
<dbReference type="OrthoDB" id="9804542at2"/>
<dbReference type="EMBL" id="CP009170">
    <property type="protein sequence ID" value="AIS52252.1"/>
    <property type="molecule type" value="Genomic_DNA"/>
</dbReference>
<dbReference type="InterPro" id="IPR013328">
    <property type="entry name" value="6PGD_dom2"/>
</dbReference>
<dbReference type="InterPro" id="IPR006115">
    <property type="entry name" value="6PGDH_NADP-bd"/>
</dbReference>
<comment type="similarity">
    <text evidence="1">Belongs to the 6-phosphogluconate dehydrogenase family.</text>
</comment>
<dbReference type="NCBIfam" id="TIGR00872">
    <property type="entry name" value="gnd_rel"/>
    <property type="match status" value="1"/>
</dbReference>
<accession>A0A097AR12</accession>
<evidence type="ECO:0000313" key="5">
    <source>
        <dbReference type="EMBL" id="AIS52252.1"/>
    </source>
</evidence>
<dbReference type="Pfam" id="PF03446">
    <property type="entry name" value="NAD_binding_2"/>
    <property type="match status" value="1"/>
</dbReference>
<sequence>MKIGLIGLGRMGFNLALNMRDHGHEVIAYNRSPEKVKEAEKEGIKGAYTIEDLVKNLERRRVIWFMVPAGDPVDEMIDKLLPLLDKHDIIIDGGNSYYKDTLRRNQMLKEKGIDFVDVGTSGGIEGARHGACTMIGAEDEVFKYIEPLIRDISAENGYLHTGKNGSGHFAKMVHNGIEYGMMQAIGEGFEVLEKSQFDFDLKEVARVWSHGSVIRGWLMELMEKAFEKDPKLSGIKGVMHSSGEGLWTLEEALNLKVPVPVIAQSLFMRYRSEQEDTFAGKVVAALRNEFGGHAVEKN</sequence>
<evidence type="ECO:0000256" key="1">
    <source>
        <dbReference type="ARBA" id="ARBA00008419"/>
    </source>
</evidence>
<dbReference type="InterPro" id="IPR006184">
    <property type="entry name" value="6PGdom_BS"/>
</dbReference>
<dbReference type="EC" id="1.1.1.44" evidence="5"/>
<dbReference type="NCBIfam" id="NF007161">
    <property type="entry name" value="PRK09599.1"/>
    <property type="match status" value="1"/>
</dbReference>
<evidence type="ECO:0000313" key="6">
    <source>
        <dbReference type="Proteomes" id="UP000029669"/>
    </source>
</evidence>
<name>A0A097AR12_THEKI</name>
<evidence type="ECO:0000259" key="4">
    <source>
        <dbReference type="SMART" id="SM01350"/>
    </source>
</evidence>
<dbReference type="GO" id="GO:0019521">
    <property type="term" value="P:D-gluconate metabolic process"/>
    <property type="evidence" value="ECO:0007669"/>
    <property type="project" value="UniProtKB-KW"/>
</dbReference>
<dbReference type="PROSITE" id="PS00461">
    <property type="entry name" value="6PGD"/>
    <property type="match status" value="1"/>
</dbReference>
<dbReference type="InterPro" id="IPR008927">
    <property type="entry name" value="6-PGluconate_DH-like_C_sf"/>
</dbReference>
<dbReference type="GO" id="GO:0004616">
    <property type="term" value="F:phosphogluconate dehydrogenase (decarboxylating) activity"/>
    <property type="evidence" value="ECO:0007669"/>
    <property type="project" value="UniProtKB-EC"/>
</dbReference>
<dbReference type="InterPro" id="IPR006114">
    <property type="entry name" value="6PGDH_C"/>
</dbReference>
<dbReference type="SMART" id="SM01350">
    <property type="entry name" value="6PGD"/>
    <property type="match status" value="1"/>
</dbReference>
<dbReference type="Pfam" id="PF00393">
    <property type="entry name" value="6PGD"/>
    <property type="match status" value="1"/>
</dbReference>
<dbReference type="Gene3D" id="1.10.1040.10">
    <property type="entry name" value="N-(1-d-carboxylethyl)-l-norvaline Dehydrogenase, domain 2"/>
    <property type="match status" value="1"/>
</dbReference>
<dbReference type="PRINTS" id="PR00076">
    <property type="entry name" value="6PGDHDRGNASE"/>
</dbReference>
<feature type="domain" description="6-phosphogluconate dehydrogenase C-terminal" evidence="4">
    <location>
        <begin position="167"/>
        <end position="298"/>
    </location>
</feature>
<dbReference type="AlphaFoldDB" id="A0A097AR12"/>
<dbReference type="GO" id="GO:0050661">
    <property type="term" value="F:NADP binding"/>
    <property type="evidence" value="ECO:0007669"/>
    <property type="project" value="InterPro"/>
</dbReference>
<keyword evidence="6" id="KW-1185">Reference proteome</keyword>
<gene>
    <name evidence="5" type="ORF">TKV_c10780</name>
</gene>
<dbReference type="Proteomes" id="UP000029669">
    <property type="component" value="Chromosome"/>
</dbReference>
<evidence type="ECO:0000256" key="2">
    <source>
        <dbReference type="ARBA" id="ARBA00023002"/>
    </source>
</evidence>
<dbReference type="InterPro" id="IPR006183">
    <property type="entry name" value="Pgluconate_DH"/>
</dbReference>
<dbReference type="RefSeq" id="WP_049685032.1">
    <property type="nucleotide sequence ID" value="NZ_CP009170.1"/>
</dbReference>
<dbReference type="InterPro" id="IPR036291">
    <property type="entry name" value="NAD(P)-bd_dom_sf"/>
</dbReference>
<organism evidence="5 6">
    <name type="scientific">Thermoanaerobacter kivui</name>
    <name type="common">Acetogenium kivui</name>
    <dbReference type="NCBI Taxonomy" id="2325"/>
    <lineage>
        <taxon>Bacteria</taxon>
        <taxon>Bacillati</taxon>
        <taxon>Bacillota</taxon>
        <taxon>Clostridia</taxon>
        <taxon>Thermoanaerobacterales</taxon>
        <taxon>Thermoanaerobacteraceae</taxon>
        <taxon>Thermoanaerobacter</taxon>
    </lineage>
</organism>
<dbReference type="Gene3D" id="3.40.50.720">
    <property type="entry name" value="NAD(P)-binding Rossmann-like Domain"/>
    <property type="match status" value="1"/>
</dbReference>
<dbReference type="STRING" id="2325.TKV_c10780"/>